<keyword evidence="2" id="KW-1185">Reference proteome</keyword>
<evidence type="ECO:0000313" key="1">
    <source>
        <dbReference type="EMBL" id="MFD1247993.1"/>
    </source>
</evidence>
<evidence type="ECO:0000313" key="2">
    <source>
        <dbReference type="Proteomes" id="UP001597229"/>
    </source>
</evidence>
<dbReference type="EMBL" id="JBHTLX010000012">
    <property type="protein sequence ID" value="MFD1247993.1"/>
    <property type="molecule type" value="Genomic_DNA"/>
</dbReference>
<dbReference type="InterPro" id="IPR037473">
    <property type="entry name" value="Lcp-like"/>
</dbReference>
<dbReference type="PANTHER" id="PTHR37539">
    <property type="entry name" value="SECRETED PROTEIN-RELATED"/>
    <property type="match status" value="1"/>
</dbReference>
<gene>
    <name evidence="1" type="ORF">ACFQ3F_09355</name>
</gene>
<evidence type="ECO:0008006" key="3">
    <source>
        <dbReference type="Google" id="ProtNLM"/>
    </source>
</evidence>
<proteinExistence type="predicted"/>
<reference evidence="2" key="1">
    <citation type="journal article" date="2019" name="Int. J. Syst. Evol. Microbiol.">
        <title>The Global Catalogue of Microorganisms (GCM) 10K type strain sequencing project: providing services to taxonomists for standard genome sequencing and annotation.</title>
        <authorList>
            <consortium name="The Broad Institute Genomics Platform"/>
            <consortium name="The Broad Institute Genome Sequencing Center for Infectious Disease"/>
            <person name="Wu L."/>
            <person name="Ma J."/>
        </authorList>
    </citation>
    <scope>NUCLEOTIDE SEQUENCE [LARGE SCALE GENOMIC DNA]</scope>
    <source>
        <strain evidence="2">CCUG 52478</strain>
    </source>
</reference>
<protein>
    <recommendedName>
        <fullName evidence="3">ER-bound oxygenase mpaB/mpaB'/Rubber oxygenase catalytic domain-containing protein</fullName>
    </recommendedName>
</protein>
<dbReference type="RefSeq" id="WP_367918546.1">
    <property type="nucleotide sequence ID" value="NZ_BAABAC010000013.1"/>
</dbReference>
<dbReference type="Proteomes" id="UP001597229">
    <property type="component" value="Unassembled WGS sequence"/>
</dbReference>
<dbReference type="PANTHER" id="PTHR37539:SF1">
    <property type="entry name" value="ER-BOUND OXYGENASE MPAB_MPAB'_RUBBER OXYGENASE CATALYTIC DOMAIN-CONTAINING PROTEIN"/>
    <property type="match status" value="1"/>
</dbReference>
<name>A0ABW3W190_9ACTN</name>
<comment type="caution">
    <text evidence="1">The sequence shown here is derived from an EMBL/GenBank/DDBJ whole genome shotgun (WGS) entry which is preliminary data.</text>
</comment>
<organism evidence="1 2">
    <name type="scientific">Nocardioides ginsengisoli</name>
    <dbReference type="NCBI Taxonomy" id="363868"/>
    <lineage>
        <taxon>Bacteria</taxon>
        <taxon>Bacillati</taxon>
        <taxon>Actinomycetota</taxon>
        <taxon>Actinomycetes</taxon>
        <taxon>Propionibacteriales</taxon>
        <taxon>Nocardioidaceae</taxon>
        <taxon>Nocardioides</taxon>
    </lineage>
</organism>
<accession>A0ABW3W190</accession>
<sequence length="440" mass="48821">MLTQHYFPELAERVRSQRVLQPELYGDVDFDRLPYRLTTDPDVRSALPAWVAPREPILADERTVELISTATMLGDVVADPYAALVPTYGVPGLIAMLRQACREGVDAVPDAPAELRALIAAMEATPAWVDRALVEEGARHLRIGGALFSPFITRGAFLGTFLNTYAALPMALTGALSGRRAAVRVNETASFFAETTLPHALDRFGVGFESAAMVRLMHSMVRYNALKRSDRWDLDVYGVPVPQVDQMPAGLINMYVLAMTLKRQGRTEFTARERAILETCRFRCFLLGLPEELLPTTAEGIRHVFHARGALLRDDFDDATCGALVKSTMDAYLRPTRSWFDRAADSVERSWSKTFFVKGFCGGETERATRMGVTLSRADVLRVAVTSPFIIGRFALATAAARRPALQGAVDAYVTRLLRKRLATWGNPEYTTDARHYEQA</sequence>